<dbReference type="Pfam" id="PF00027">
    <property type="entry name" value="cNMP_binding"/>
    <property type="match status" value="1"/>
</dbReference>
<dbReference type="Pfam" id="PF13545">
    <property type="entry name" value="HTH_Crp_2"/>
    <property type="match status" value="1"/>
</dbReference>
<dbReference type="SUPFAM" id="SSF46785">
    <property type="entry name" value="Winged helix' DNA-binding domain"/>
    <property type="match status" value="1"/>
</dbReference>
<dbReference type="AlphaFoldDB" id="C4XHU2"/>
<feature type="domain" description="HTH crp-type" evidence="5">
    <location>
        <begin position="150"/>
        <end position="224"/>
    </location>
</feature>
<dbReference type="GO" id="GO:0005829">
    <property type="term" value="C:cytosol"/>
    <property type="evidence" value="ECO:0007669"/>
    <property type="project" value="TreeGrafter"/>
</dbReference>
<dbReference type="PROSITE" id="PS51063">
    <property type="entry name" value="HTH_CRP_2"/>
    <property type="match status" value="1"/>
</dbReference>
<dbReference type="InterPro" id="IPR000595">
    <property type="entry name" value="cNMP-bd_dom"/>
</dbReference>
<dbReference type="InterPro" id="IPR014710">
    <property type="entry name" value="RmlC-like_jellyroll"/>
</dbReference>
<dbReference type="CDD" id="cd00038">
    <property type="entry name" value="CAP_ED"/>
    <property type="match status" value="1"/>
</dbReference>
<evidence type="ECO:0000313" key="7">
    <source>
        <dbReference type="Proteomes" id="UP000009071"/>
    </source>
</evidence>
<dbReference type="SUPFAM" id="SSF51206">
    <property type="entry name" value="cAMP-binding domain-like"/>
    <property type="match status" value="1"/>
</dbReference>
<accession>C4XHU2</accession>
<evidence type="ECO:0000256" key="1">
    <source>
        <dbReference type="ARBA" id="ARBA00023015"/>
    </source>
</evidence>
<evidence type="ECO:0000259" key="5">
    <source>
        <dbReference type="PROSITE" id="PS51063"/>
    </source>
</evidence>
<evidence type="ECO:0000313" key="6">
    <source>
        <dbReference type="EMBL" id="BAH76460.1"/>
    </source>
</evidence>
<dbReference type="PANTHER" id="PTHR24567">
    <property type="entry name" value="CRP FAMILY TRANSCRIPTIONAL REGULATORY PROTEIN"/>
    <property type="match status" value="1"/>
</dbReference>
<evidence type="ECO:0000256" key="2">
    <source>
        <dbReference type="ARBA" id="ARBA00023125"/>
    </source>
</evidence>
<feature type="domain" description="Cyclic nucleotide-binding" evidence="4">
    <location>
        <begin position="43"/>
        <end position="136"/>
    </location>
</feature>
<dbReference type="InterPro" id="IPR050397">
    <property type="entry name" value="Env_Response_Regulators"/>
</dbReference>
<dbReference type="Gene3D" id="2.60.120.10">
    <property type="entry name" value="Jelly Rolls"/>
    <property type="match status" value="1"/>
</dbReference>
<dbReference type="RefSeq" id="WP_015861621.1">
    <property type="nucleotide sequence ID" value="NC_012796.1"/>
</dbReference>
<name>C4XHU2_SOLM1</name>
<dbReference type="InterPro" id="IPR018490">
    <property type="entry name" value="cNMP-bd_dom_sf"/>
</dbReference>
<keyword evidence="2" id="KW-0238">DNA-binding</keyword>
<reference evidence="6 7" key="1">
    <citation type="journal article" date="2009" name="Genome Res.">
        <title>Whole genome sequence of Desulfovibrio magneticus strain RS-1 revealed common gene clusters in magnetotactic bacteria.</title>
        <authorList>
            <person name="Nakazawa H."/>
            <person name="Arakaki A."/>
            <person name="Narita-Yamada S."/>
            <person name="Yashiro I."/>
            <person name="Jinno K."/>
            <person name="Aoki N."/>
            <person name="Tsuruyama A."/>
            <person name="Okamura Y."/>
            <person name="Tanikawa S."/>
            <person name="Fujita N."/>
            <person name="Takeyama H."/>
            <person name="Matsunaga T."/>
        </authorList>
    </citation>
    <scope>NUCLEOTIDE SEQUENCE [LARGE SCALE GENOMIC DNA]</scope>
    <source>
        <strain evidence="7">ATCC 700980 / DSM 13731 / RS-1</strain>
    </source>
</reference>
<organism evidence="6 7">
    <name type="scientific">Solidesulfovibrio magneticus (strain ATCC 700980 / DSM 13731 / RS-1)</name>
    <name type="common">Desulfovibrio magneticus</name>
    <dbReference type="NCBI Taxonomy" id="573370"/>
    <lineage>
        <taxon>Bacteria</taxon>
        <taxon>Pseudomonadati</taxon>
        <taxon>Thermodesulfobacteriota</taxon>
        <taxon>Desulfovibrionia</taxon>
        <taxon>Desulfovibrionales</taxon>
        <taxon>Desulfovibrionaceae</taxon>
        <taxon>Solidesulfovibrio</taxon>
    </lineage>
</organism>
<keyword evidence="7" id="KW-1185">Reference proteome</keyword>
<dbReference type="PROSITE" id="PS50042">
    <property type="entry name" value="CNMP_BINDING_3"/>
    <property type="match status" value="1"/>
</dbReference>
<sequence length="240" mass="26807">MAKCEHPRQWHLLKGGFFDGLEREFEAFRRLATVRRVKKNAIVFFENDRCDRSFYLDQGSVKIFRVSLHGKEPTFFIRSAGEMFGLAEVVGGERRKCSAQALSECLLLDIRRDDLLGLLVEQPFMARRIIEVLGRRIRYLSDQLENVMTCDVPTRLLKLLLCLSHDEIAQARGGPADVPVRLTQGQIAAMTGSCQQTISETLAAFESRGLIAVSRQRIRLLDPGAILDALSGGDGGAEGQ</sequence>
<keyword evidence="3" id="KW-0804">Transcription</keyword>
<protein>
    <submittedName>
        <fullName evidence="6">Crp family transcriptional regulator</fullName>
    </submittedName>
</protein>
<dbReference type="InterPro" id="IPR036390">
    <property type="entry name" value="WH_DNA-bd_sf"/>
</dbReference>
<dbReference type="InterPro" id="IPR012318">
    <property type="entry name" value="HTH_CRP"/>
</dbReference>
<dbReference type="HOGENOM" id="CLU_075053_3_2_7"/>
<dbReference type="OrthoDB" id="9810708at2"/>
<dbReference type="GO" id="GO:0003677">
    <property type="term" value="F:DNA binding"/>
    <property type="evidence" value="ECO:0007669"/>
    <property type="project" value="UniProtKB-KW"/>
</dbReference>
<keyword evidence="1" id="KW-0805">Transcription regulation</keyword>
<gene>
    <name evidence="6" type="ordered locus">DMR_29690</name>
</gene>
<dbReference type="eggNOG" id="COG0664">
    <property type="taxonomic scope" value="Bacteria"/>
</dbReference>
<evidence type="ECO:0000256" key="3">
    <source>
        <dbReference type="ARBA" id="ARBA00023163"/>
    </source>
</evidence>
<dbReference type="EMBL" id="AP010904">
    <property type="protein sequence ID" value="BAH76460.1"/>
    <property type="molecule type" value="Genomic_DNA"/>
</dbReference>
<dbReference type="Proteomes" id="UP000009071">
    <property type="component" value="Chromosome"/>
</dbReference>
<dbReference type="KEGG" id="dma:DMR_29690"/>
<dbReference type="GO" id="GO:0003700">
    <property type="term" value="F:DNA-binding transcription factor activity"/>
    <property type="evidence" value="ECO:0007669"/>
    <property type="project" value="TreeGrafter"/>
</dbReference>
<dbReference type="STRING" id="573370.DMR_29690"/>
<dbReference type="SMART" id="SM00100">
    <property type="entry name" value="cNMP"/>
    <property type="match status" value="1"/>
</dbReference>
<proteinExistence type="predicted"/>
<dbReference type="SMART" id="SM00419">
    <property type="entry name" value="HTH_CRP"/>
    <property type="match status" value="1"/>
</dbReference>
<evidence type="ECO:0000259" key="4">
    <source>
        <dbReference type="PROSITE" id="PS50042"/>
    </source>
</evidence>
<dbReference type="PANTHER" id="PTHR24567:SF74">
    <property type="entry name" value="HTH-TYPE TRANSCRIPTIONAL REGULATOR ARCR"/>
    <property type="match status" value="1"/>
</dbReference>